<evidence type="ECO:0000256" key="1">
    <source>
        <dbReference type="ARBA" id="ARBA00007469"/>
    </source>
</evidence>
<dbReference type="AlphaFoldDB" id="A0AAV1A304"/>
<dbReference type="Proteomes" id="UP001157006">
    <property type="component" value="Chromosome 3"/>
</dbReference>
<dbReference type="Gene3D" id="3.90.730.10">
    <property type="entry name" value="Ribonuclease T2-like"/>
    <property type="match status" value="1"/>
</dbReference>
<dbReference type="InterPro" id="IPR001568">
    <property type="entry name" value="RNase_T2-like"/>
</dbReference>
<feature type="compositionally biased region" description="Acidic residues" evidence="3">
    <location>
        <begin position="281"/>
        <end position="294"/>
    </location>
</feature>
<feature type="region of interest" description="Disordered" evidence="3">
    <location>
        <begin position="275"/>
        <end position="299"/>
    </location>
</feature>
<evidence type="ECO:0000313" key="4">
    <source>
        <dbReference type="EMBL" id="CAI8605030.1"/>
    </source>
</evidence>
<keyword evidence="5" id="KW-1185">Reference proteome</keyword>
<protein>
    <submittedName>
        <fullName evidence="4">Uncharacterized protein</fullName>
    </submittedName>
</protein>
<evidence type="ECO:0000313" key="5">
    <source>
        <dbReference type="Proteomes" id="UP001157006"/>
    </source>
</evidence>
<dbReference type="Pfam" id="PF00445">
    <property type="entry name" value="Ribonuclease_T2"/>
    <property type="match status" value="1"/>
</dbReference>
<dbReference type="PANTHER" id="PTHR11240">
    <property type="entry name" value="RIBONUCLEASE T2"/>
    <property type="match status" value="1"/>
</dbReference>
<dbReference type="GO" id="GO:0033897">
    <property type="term" value="F:ribonuclease T2 activity"/>
    <property type="evidence" value="ECO:0007669"/>
    <property type="project" value="InterPro"/>
</dbReference>
<dbReference type="PANTHER" id="PTHR11240:SF22">
    <property type="entry name" value="RIBONUCLEASE T2"/>
    <property type="match status" value="1"/>
</dbReference>
<accession>A0AAV1A304</accession>
<organism evidence="4 5">
    <name type="scientific">Vicia faba</name>
    <name type="common">Broad bean</name>
    <name type="synonym">Faba vulgaris</name>
    <dbReference type="NCBI Taxonomy" id="3906"/>
    <lineage>
        <taxon>Eukaryota</taxon>
        <taxon>Viridiplantae</taxon>
        <taxon>Streptophyta</taxon>
        <taxon>Embryophyta</taxon>
        <taxon>Tracheophyta</taxon>
        <taxon>Spermatophyta</taxon>
        <taxon>Magnoliopsida</taxon>
        <taxon>eudicotyledons</taxon>
        <taxon>Gunneridae</taxon>
        <taxon>Pentapetalae</taxon>
        <taxon>rosids</taxon>
        <taxon>fabids</taxon>
        <taxon>Fabales</taxon>
        <taxon>Fabaceae</taxon>
        <taxon>Papilionoideae</taxon>
        <taxon>50 kb inversion clade</taxon>
        <taxon>NPAAA clade</taxon>
        <taxon>Hologalegina</taxon>
        <taxon>IRL clade</taxon>
        <taxon>Fabeae</taxon>
        <taxon>Vicia</taxon>
    </lineage>
</organism>
<evidence type="ECO:0000256" key="2">
    <source>
        <dbReference type="RuleBase" id="RU004328"/>
    </source>
</evidence>
<name>A0AAV1A304_VICFA</name>
<reference evidence="4 5" key="1">
    <citation type="submission" date="2023-01" db="EMBL/GenBank/DDBJ databases">
        <authorList>
            <person name="Kreplak J."/>
        </authorList>
    </citation>
    <scope>NUCLEOTIDE SEQUENCE [LARGE SCALE GENOMIC DNA]</scope>
</reference>
<dbReference type="InterPro" id="IPR036430">
    <property type="entry name" value="RNase_T2-like_sf"/>
</dbReference>
<proteinExistence type="inferred from homology"/>
<dbReference type="SUPFAM" id="SSF55895">
    <property type="entry name" value="Ribonuclease Rh-like"/>
    <property type="match status" value="1"/>
</dbReference>
<comment type="similarity">
    <text evidence="1 2">Belongs to the RNase T2 family.</text>
</comment>
<dbReference type="EMBL" id="OX451738">
    <property type="protein sequence ID" value="CAI8605030.1"/>
    <property type="molecule type" value="Genomic_DNA"/>
</dbReference>
<evidence type="ECO:0000256" key="3">
    <source>
        <dbReference type="SAM" id="MobiDB-lite"/>
    </source>
</evidence>
<gene>
    <name evidence="4" type="ORF">VFH_III162800</name>
</gene>
<sequence>MHSKWPSLTSDDHIFWNNQWIKHGSCSGWPRVRYINEVLEFYEAYKLLMSAGIISKYEYTFQRALRNIYRPIFEAADWEANGEVVELVIGVDCLNLNQLYQIRVCKTSDSNNFKDCPYQGNCPRVFRYVKYKVNEKPTPQSLIPKNIILIIPTIGKGMNSKVGAKISQVGPKPTGVAGRMGGWRLGTSEPISQKVSPLKVLDNVNLLHKSNKSYLPLCCNKDSELKSSNTSLEDCSRSFSGFSFPDEDSLTHDGPFSTLEVLEVRIPPRIDSFMSSPESNLIEDDLDSPDSTFEDDQHPGYDCSVKGAPELNTKSDDAFFCQFQRRMAAWNE</sequence>
<dbReference type="GO" id="GO:0003723">
    <property type="term" value="F:RNA binding"/>
    <property type="evidence" value="ECO:0007669"/>
    <property type="project" value="InterPro"/>
</dbReference>